<accession>A0ABP9IB65</accession>
<evidence type="ECO:0008006" key="3">
    <source>
        <dbReference type="Google" id="ProtNLM"/>
    </source>
</evidence>
<dbReference type="RefSeq" id="WP_345680622.1">
    <property type="nucleotide sequence ID" value="NZ_BAABHS010000050.1"/>
</dbReference>
<comment type="caution">
    <text evidence="1">The sequence shown here is derived from an EMBL/GenBank/DDBJ whole genome shotgun (WGS) entry which is preliminary data.</text>
</comment>
<proteinExistence type="predicted"/>
<dbReference type="Proteomes" id="UP001500466">
    <property type="component" value="Unassembled WGS sequence"/>
</dbReference>
<name>A0ABP9IB65_9ACTN</name>
<gene>
    <name evidence="1" type="ORF">GCM10023205_78100</name>
</gene>
<dbReference type="EMBL" id="BAABHS010000050">
    <property type="protein sequence ID" value="GAA4993782.1"/>
    <property type="molecule type" value="Genomic_DNA"/>
</dbReference>
<keyword evidence="2" id="KW-1185">Reference proteome</keyword>
<sequence>MRNSISFGPGVEWGGISQAHCQLMAKDPRHDLTYRVYFAALSRANQIGHAPFGMRELARILVDGDGVIPSASSVRNAIARAKDRGLIEDRSTARCLVLSGHHFQKGGRGPGRCVEHDEAPAAFDAA</sequence>
<protein>
    <recommendedName>
        <fullName evidence="3">Helix-turn-helix domain-containing protein</fullName>
    </recommendedName>
</protein>
<organism evidence="1 2">
    <name type="scientific">Yinghuangia aomiensis</name>
    <dbReference type="NCBI Taxonomy" id="676205"/>
    <lineage>
        <taxon>Bacteria</taxon>
        <taxon>Bacillati</taxon>
        <taxon>Actinomycetota</taxon>
        <taxon>Actinomycetes</taxon>
        <taxon>Kitasatosporales</taxon>
        <taxon>Streptomycetaceae</taxon>
        <taxon>Yinghuangia</taxon>
    </lineage>
</organism>
<evidence type="ECO:0000313" key="2">
    <source>
        <dbReference type="Proteomes" id="UP001500466"/>
    </source>
</evidence>
<evidence type="ECO:0000313" key="1">
    <source>
        <dbReference type="EMBL" id="GAA4993782.1"/>
    </source>
</evidence>
<reference evidence="2" key="1">
    <citation type="journal article" date="2019" name="Int. J. Syst. Evol. Microbiol.">
        <title>The Global Catalogue of Microorganisms (GCM) 10K type strain sequencing project: providing services to taxonomists for standard genome sequencing and annotation.</title>
        <authorList>
            <consortium name="The Broad Institute Genomics Platform"/>
            <consortium name="The Broad Institute Genome Sequencing Center for Infectious Disease"/>
            <person name="Wu L."/>
            <person name="Ma J."/>
        </authorList>
    </citation>
    <scope>NUCLEOTIDE SEQUENCE [LARGE SCALE GENOMIC DNA]</scope>
    <source>
        <strain evidence="2">JCM 17986</strain>
    </source>
</reference>